<accession>A0A0F4NJK3</accession>
<dbReference type="EMBL" id="JXXV01000016">
    <property type="protein sequence ID" value="KJY83277.1"/>
    <property type="molecule type" value="Genomic_DNA"/>
</dbReference>
<keyword evidence="2" id="KW-1185">Reference proteome</keyword>
<dbReference type="Pfam" id="PF06995">
    <property type="entry name" value="Phage_P2_GpU"/>
    <property type="match status" value="1"/>
</dbReference>
<dbReference type="Proteomes" id="UP000033673">
    <property type="component" value="Unassembled WGS sequence"/>
</dbReference>
<protein>
    <recommendedName>
        <fullName evidence="3">Tail protein</fullName>
    </recommendedName>
</protein>
<dbReference type="STRING" id="579748.TW81_09745"/>
<reference evidence="1 2" key="1">
    <citation type="journal article" date="2015" name="BMC Genomics">
        <title>Genome mining reveals unlocked bioactive potential of marine Gram-negative bacteria.</title>
        <authorList>
            <person name="Machado H."/>
            <person name="Sonnenschein E.C."/>
            <person name="Melchiorsen J."/>
            <person name="Gram L."/>
        </authorList>
    </citation>
    <scope>NUCLEOTIDE SEQUENCE [LARGE SCALE GENOMIC DNA]</scope>
    <source>
        <strain evidence="1 2">S2757</strain>
    </source>
</reference>
<dbReference type="InterPro" id="IPR009734">
    <property type="entry name" value="Myoviridae_GpU"/>
</dbReference>
<name>A0A0F4NJK3_9VIBR</name>
<proteinExistence type="predicted"/>
<comment type="caution">
    <text evidence="1">The sequence shown here is derived from an EMBL/GenBank/DDBJ whole genome shotgun (WGS) entry which is preliminary data.</text>
</comment>
<dbReference type="AlphaFoldDB" id="A0A0F4NJK3"/>
<dbReference type="RefSeq" id="WP_045955514.1">
    <property type="nucleotide sequence ID" value="NZ_JXXV01000016.1"/>
</dbReference>
<evidence type="ECO:0000313" key="2">
    <source>
        <dbReference type="Proteomes" id="UP000033673"/>
    </source>
</evidence>
<evidence type="ECO:0008006" key="3">
    <source>
        <dbReference type="Google" id="ProtNLM"/>
    </source>
</evidence>
<gene>
    <name evidence="1" type="ORF">TW81_09745</name>
</gene>
<organism evidence="1 2">
    <name type="scientific">Vibrio galatheae</name>
    <dbReference type="NCBI Taxonomy" id="579748"/>
    <lineage>
        <taxon>Bacteria</taxon>
        <taxon>Pseudomonadati</taxon>
        <taxon>Pseudomonadota</taxon>
        <taxon>Gammaproteobacteria</taxon>
        <taxon>Vibrionales</taxon>
        <taxon>Vibrionaceae</taxon>
        <taxon>Vibrio</taxon>
    </lineage>
</organism>
<dbReference type="PATRIC" id="fig|579748.3.peg.2003"/>
<dbReference type="OrthoDB" id="7060261at2"/>
<evidence type="ECO:0000313" key="1">
    <source>
        <dbReference type="EMBL" id="KJY83277.1"/>
    </source>
</evidence>
<sequence>MLCSLGDFTFETHQTDLTSINESTSYHFERTQTIGAFDDVQAVSKYNKNYEMAGTLLKKSNSTLDLLEQIAEKKKPISLAFDSGKAFKVIIKAISKNKSLFLQNGVALKCDFSVSLEVV</sequence>